<sequence>MPFALLAVIATTSIVTVLLATRRRPVPVRVPVQAIAKRR</sequence>
<reference evidence="1 2" key="1">
    <citation type="submission" date="2018-06" db="EMBL/GenBank/DDBJ databases">
        <title>Genomic Encyclopedia of Archaeal and Bacterial Type Strains, Phase II (KMG-II): from individual species to whole genera.</title>
        <authorList>
            <person name="Goeker M."/>
        </authorList>
    </citation>
    <scope>NUCLEOTIDE SEQUENCE [LARGE SCALE GENOMIC DNA]</scope>
    <source>
        <strain evidence="1 2">DSM 18774</strain>
    </source>
</reference>
<gene>
    <name evidence="1" type="ORF">LX76_02324</name>
</gene>
<comment type="caution">
    <text evidence="1">The sequence shown here is derived from an EMBL/GenBank/DDBJ whole genome shotgun (WGS) entry which is preliminary data.</text>
</comment>
<name>A0A2W7RS78_9RHOB</name>
<evidence type="ECO:0000313" key="2">
    <source>
        <dbReference type="Proteomes" id="UP000249538"/>
    </source>
</evidence>
<organism evidence="1 2">
    <name type="scientific">Cereibacter changlensis</name>
    <dbReference type="NCBI Taxonomy" id="402884"/>
    <lineage>
        <taxon>Bacteria</taxon>
        <taxon>Pseudomonadati</taxon>
        <taxon>Pseudomonadota</taxon>
        <taxon>Alphaproteobacteria</taxon>
        <taxon>Rhodobacterales</taxon>
        <taxon>Paracoccaceae</taxon>
        <taxon>Cereibacter</taxon>
    </lineage>
</organism>
<dbReference type="EMBL" id="QKZS01000006">
    <property type="protein sequence ID" value="PZX53685.1"/>
    <property type="molecule type" value="Genomic_DNA"/>
</dbReference>
<protein>
    <submittedName>
        <fullName evidence="1">Uncharacterized protein</fullName>
    </submittedName>
</protein>
<dbReference type="Proteomes" id="UP000249538">
    <property type="component" value="Unassembled WGS sequence"/>
</dbReference>
<proteinExistence type="predicted"/>
<evidence type="ECO:0000313" key="1">
    <source>
        <dbReference type="EMBL" id="PZX53685.1"/>
    </source>
</evidence>
<accession>A0A2W7RS78</accession>
<dbReference type="AlphaFoldDB" id="A0A2W7RS78"/>